<dbReference type="EMBL" id="RBPY01000074">
    <property type="protein sequence ID" value="RMO79049.1"/>
    <property type="molecule type" value="Genomic_DNA"/>
</dbReference>
<evidence type="ECO:0000313" key="2">
    <source>
        <dbReference type="Proteomes" id="UP000281350"/>
    </source>
</evidence>
<accession>A0A3M5TXH2</accession>
<organism evidence="1 2">
    <name type="scientific">Pseudomonas syringae pv. primulae</name>
    <dbReference type="NCBI Taxonomy" id="251707"/>
    <lineage>
        <taxon>Bacteria</taxon>
        <taxon>Pseudomonadati</taxon>
        <taxon>Pseudomonadota</taxon>
        <taxon>Gammaproteobacteria</taxon>
        <taxon>Pseudomonadales</taxon>
        <taxon>Pseudomonadaceae</taxon>
        <taxon>Pseudomonas</taxon>
    </lineage>
</organism>
<dbReference type="Proteomes" id="UP000281350">
    <property type="component" value="Unassembled WGS sequence"/>
</dbReference>
<sequence>MKWKFFSVMKGKQLSDLAEVFVSFEVEKLDGCSVVYFNKVLSGAISSADVLDAYGYVVGPEPRRDFNQFPLKSFMAERYGGDGILNNGGGGRCGFDGVWQLKGVGPNQLVGSDIDPSNVDGNLCLNTAIYETIWSEIIQVILPFGAIQTVAILDTGREYESCGILKRRGLLIRQPAVRPAHFIRATYFREKQLNALSKDAQRVKLAVRRLEEFLPGSATVTCSAYERIELGLLELVKRYAEQFAVSNAKHIAHLNVTASNLSLDGAWLDLSGACLFTHLNIRDKLAVDRFNGEHIPAICSLQDICYYLCKYSVINYYEFTILREKITKGFEQSYFSYLKFYQVAQAGFPCWVLKRIESSKEFALFSDVLSDFLKHDGFLVNPITLGECWAGYERWVARLYLDLLKGKVDKKPADFSWLNADASIIDQLLSGFSELFDRAVEVADGHHVSLQNLYRCMLINITRLNRSHELLHGLKDHIERIGNGPSVDRHTEYHELKNEAVRVAKFNFSIENIISVSFWCGNESYIWFDPMTGMFTARVENNHVMSSHSIFELAGCQKDVKTALRFYREIWSDFNEK</sequence>
<gene>
    <name evidence="1" type="ORF">ALQ36_02837</name>
</gene>
<protein>
    <submittedName>
        <fullName evidence="1">MchC protein</fullName>
    </submittedName>
</protein>
<reference evidence="1 2" key="1">
    <citation type="submission" date="2018-08" db="EMBL/GenBank/DDBJ databases">
        <title>Recombination of ecologically and evolutionarily significant loci maintains genetic cohesion in the Pseudomonas syringae species complex.</title>
        <authorList>
            <person name="Dillon M."/>
            <person name="Thakur S."/>
            <person name="Almeida R.N.D."/>
            <person name="Weir B.S."/>
            <person name="Guttman D.S."/>
        </authorList>
    </citation>
    <scope>NUCLEOTIDE SEQUENCE [LARGE SCALE GENOMIC DNA]</scope>
    <source>
        <strain evidence="1 2">ICMP 2732</strain>
    </source>
</reference>
<comment type="caution">
    <text evidence="1">The sequence shown here is derived from an EMBL/GenBank/DDBJ whole genome shotgun (WGS) entry which is preliminary data.</text>
</comment>
<evidence type="ECO:0000313" key="1">
    <source>
        <dbReference type="EMBL" id="RMO79049.1"/>
    </source>
</evidence>
<proteinExistence type="predicted"/>
<name>A0A3M5TXH2_9PSED</name>
<dbReference type="AlphaFoldDB" id="A0A3M5TXH2"/>